<keyword evidence="2" id="KW-1133">Transmembrane helix</keyword>
<proteinExistence type="predicted"/>
<keyword evidence="2" id="KW-0812">Transmembrane</keyword>
<accession>A0A7X3G6V0</accession>
<evidence type="ECO:0000256" key="1">
    <source>
        <dbReference type="SAM" id="MobiDB-lite"/>
    </source>
</evidence>
<feature type="transmembrane region" description="Helical" evidence="2">
    <location>
        <begin position="6"/>
        <end position="29"/>
    </location>
</feature>
<evidence type="ECO:0000313" key="4">
    <source>
        <dbReference type="Proteomes" id="UP000461595"/>
    </source>
</evidence>
<dbReference type="EMBL" id="WSRS01000004">
    <property type="protein sequence ID" value="MVX58229.1"/>
    <property type="molecule type" value="Genomic_DNA"/>
</dbReference>
<sequence length="62" mass="7503">MDLSTVFLVIAGQVGLGMILCFAFVIYAFKEFNKSREKSRKEFDERQKEFDERWRKANEHRR</sequence>
<organism evidence="3 4">
    <name type="scientific">Streptococcus danieliae</name>
    <dbReference type="NCBI Taxonomy" id="747656"/>
    <lineage>
        <taxon>Bacteria</taxon>
        <taxon>Bacillati</taxon>
        <taxon>Bacillota</taxon>
        <taxon>Bacilli</taxon>
        <taxon>Lactobacillales</taxon>
        <taxon>Streptococcaceae</taxon>
        <taxon>Streptococcus</taxon>
    </lineage>
</organism>
<feature type="region of interest" description="Disordered" evidence="1">
    <location>
        <begin position="36"/>
        <end position="62"/>
    </location>
</feature>
<evidence type="ECO:0000256" key="2">
    <source>
        <dbReference type="SAM" id="Phobius"/>
    </source>
</evidence>
<protein>
    <submittedName>
        <fullName evidence="3">Uncharacterized protein</fullName>
    </submittedName>
</protein>
<keyword evidence="2" id="KW-0472">Membrane</keyword>
<dbReference type="RefSeq" id="WP_160332061.1">
    <property type="nucleotide sequence ID" value="NZ_WSRS01000004.1"/>
</dbReference>
<evidence type="ECO:0000313" key="3">
    <source>
        <dbReference type="EMBL" id="MVX58229.1"/>
    </source>
</evidence>
<dbReference type="Proteomes" id="UP000461595">
    <property type="component" value="Unassembled WGS sequence"/>
</dbReference>
<reference evidence="3 4" key="1">
    <citation type="submission" date="2019-12" db="EMBL/GenBank/DDBJ databases">
        <title>Microbes associate with the intestines of laboratory mice.</title>
        <authorList>
            <person name="Navarre W."/>
            <person name="Wong E."/>
        </authorList>
    </citation>
    <scope>NUCLEOTIDE SEQUENCE [LARGE SCALE GENOMIC DNA]</scope>
    <source>
        <strain evidence="3 4">NM51_B2-22</strain>
    </source>
</reference>
<dbReference type="AlphaFoldDB" id="A0A7X3G6V0"/>
<comment type="caution">
    <text evidence="3">The sequence shown here is derived from an EMBL/GenBank/DDBJ whole genome shotgun (WGS) entry which is preliminary data.</text>
</comment>
<gene>
    <name evidence="3" type="ORF">E5983_00880</name>
</gene>
<name>A0A7X3G6V0_9STRE</name>